<keyword evidence="2" id="KW-0548">Nucleotidyltransferase</keyword>
<dbReference type="AlphaFoldDB" id="A0A6L2NHC0"/>
<dbReference type="SUPFAM" id="SSF56219">
    <property type="entry name" value="DNase I-like"/>
    <property type="match status" value="1"/>
</dbReference>
<dbReference type="GO" id="GO:0003964">
    <property type="term" value="F:RNA-directed DNA polymerase activity"/>
    <property type="evidence" value="ECO:0007669"/>
    <property type="project" value="UniProtKB-KW"/>
</dbReference>
<protein>
    <submittedName>
        <fullName evidence="2">RNA-directed DNA polymerase, eukaryota, reverse transcriptase zinc-binding domain protein</fullName>
    </submittedName>
</protein>
<dbReference type="InterPro" id="IPR036691">
    <property type="entry name" value="Endo/exonu/phosph_ase_sf"/>
</dbReference>
<sequence length="1265" mass="138819">LLDVGSSRISIFTVNTYVSLGCSGNTTRIMRRTLDTSLTFHSIARLRFCYLSVLPLSSEVIYASATFPCIGRVDGYVPLQRLRIYWSLLFPSCLSIVLESDRYGWRALLLERPFFWIDAFACPALFPWHTGKSVSRDVIPKSFEFSAEHYATLVASPAPFHKYSKPFLCLVGMSHLLSFIRTADPTKVRIGERQRDKDEPKILETTVGRIVSLLPVAPARSSSGEHGVGIQLVDVVAKTVFEDVAPVQPKRQKKRKTKVVNAGECSHLTKKLRDDHGALSGPTVGGKSQSSIQRLFAGAFIYFAIGDVFCFYHAGASYSVVRTSMPIITSATTTPTADLTAIAKEKLVSSYYNIRERRRLNFIVEEKDALLKAKDEEIRSLKAQLVLKEVEAAEAICLRVETSNFEVVEKSLQTSVKVREQEVADLDAVVTSVKLQNDNLVDQVHKLEASSIGLQEKVTAAAIGKAVEKGMQDGLSTGITHGAEGRVLTDVAAYNPSAKVDYLSALHLQSVNFSLIEELKSNKDASIDTTMNLLHLKDSLAEKLGLTESQPHVDQLMVLIHHSLDQRVVGASSLSLSLDVSISRVRRIKENIAKHRSALRDVFVPLSEPLSITALTGTKSTLNVIPATVDTTKALSITSVFASLIPPISTNDYEITHAEGEKSVGVDANPFPDVDDAELNIHYAFVTSYGPSHLGPNFLVSFARLASLLRSKLISKASLFPTRSTFVVLSVGMPISAGMTASVLYVNENGVSLLLDFIIVRVSLITANRQDLRSIALAFFTSAGKVTSTSTCLLKCAKLVEAILLRSSAFLFSLLGICLIENALKLPEDPSVNKIHGLGSSPSSSSSIGVSIESYSGLSTMKSANICHLTNTLGFQAKMSKLRWSSPHNLFRPPSVRVEPIITVCSGYYGFIATLTLSSIIGLAADGVSPGPETITHSSRTNLLLFRRGVTKSVAFPLVKNYVTNTWSKFGFQKVIRDEEVLFFFRFDSITGVEQVLEQGQIGFTRALIEVSATADLKKEVIMAIPHKDGAGHIKCSKRVVELVTTIVEDKSDRFTTITNKRRKGKKKVNPTINKPGGIKPSKTKTFEYRPIATTNTANKEVNKDIVDRHATVVNTSNPFSVLNDDLFCHVEEGEPSGLNTNKVFKAWDWTSNAHLCSKGCRIVLGWNTEVVNIIVLAQTNQAIHMKMIHKTSNEILFCSFIYAGNTTSERRLLWTELGLHKHVVRGCPWVLIGDFNMALNLEDSLSGSSRLNAAMYAFKVCVNT</sequence>
<gene>
    <name evidence="2" type="ORF">Tci_056003</name>
</gene>
<feature type="coiled-coil region" evidence="1">
    <location>
        <begin position="364"/>
        <end position="391"/>
    </location>
</feature>
<feature type="non-terminal residue" evidence="2">
    <location>
        <position position="1"/>
    </location>
</feature>
<name>A0A6L2NHC0_TANCI</name>
<evidence type="ECO:0000256" key="1">
    <source>
        <dbReference type="SAM" id="Coils"/>
    </source>
</evidence>
<dbReference type="EMBL" id="BKCJ010008803">
    <property type="protein sequence ID" value="GEU84025.1"/>
    <property type="molecule type" value="Genomic_DNA"/>
</dbReference>
<evidence type="ECO:0000313" key="2">
    <source>
        <dbReference type="EMBL" id="GEU84025.1"/>
    </source>
</evidence>
<organism evidence="2">
    <name type="scientific">Tanacetum cinerariifolium</name>
    <name type="common">Dalmatian daisy</name>
    <name type="synonym">Chrysanthemum cinerariifolium</name>
    <dbReference type="NCBI Taxonomy" id="118510"/>
    <lineage>
        <taxon>Eukaryota</taxon>
        <taxon>Viridiplantae</taxon>
        <taxon>Streptophyta</taxon>
        <taxon>Embryophyta</taxon>
        <taxon>Tracheophyta</taxon>
        <taxon>Spermatophyta</taxon>
        <taxon>Magnoliopsida</taxon>
        <taxon>eudicotyledons</taxon>
        <taxon>Gunneridae</taxon>
        <taxon>Pentapetalae</taxon>
        <taxon>asterids</taxon>
        <taxon>campanulids</taxon>
        <taxon>Asterales</taxon>
        <taxon>Asteraceae</taxon>
        <taxon>Asteroideae</taxon>
        <taxon>Anthemideae</taxon>
        <taxon>Anthemidinae</taxon>
        <taxon>Tanacetum</taxon>
    </lineage>
</organism>
<proteinExistence type="predicted"/>
<reference evidence="2" key="1">
    <citation type="journal article" date="2019" name="Sci. Rep.">
        <title>Draft genome of Tanacetum cinerariifolium, the natural source of mosquito coil.</title>
        <authorList>
            <person name="Yamashiro T."/>
            <person name="Shiraishi A."/>
            <person name="Satake H."/>
            <person name="Nakayama K."/>
        </authorList>
    </citation>
    <scope>NUCLEOTIDE SEQUENCE</scope>
</reference>
<accession>A0A6L2NHC0</accession>
<comment type="caution">
    <text evidence="2">The sequence shown here is derived from an EMBL/GenBank/DDBJ whole genome shotgun (WGS) entry which is preliminary data.</text>
</comment>
<keyword evidence="2" id="KW-0808">Transferase</keyword>
<keyword evidence="1" id="KW-0175">Coiled coil</keyword>
<keyword evidence="2" id="KW-0695">RNA-directed DNA polymerase</keyword>